<evidence type="ECO:0000256" key="5">
    <source>
        <dbReference type="ARBA" id="ARBA00012779"/>
    </source>
</evidence>
<dbReference type="Proteomes" id="UP000398389">
    <property type="component" value="Unassembled WGS sequence"/>
</dbReference>
<feature type="region of interest" description="Disordered" evidence="16">
    <location>
        <begin position="1"/>
        <end position="46"/>
    </location>
</feature>
<evidence type="ECO:0000313" key="19">
    <source>
        <dbReference type="Proteomes" id="UP000398389"/>
    </source>
</evidence>
<accession>A0A5E8BZ89</accession>
<evidence type="ECO:0000256" key="3">
    <source>
        <dbReference type="ARBA" id="ARBA00010703"/>
    </source>
</evidence>
<dbReference type="GO" id="GO:0031591">
    <property type="term" value="P:wybutosine biosynthetic process"/>
    <property type="evidence" value="ECO:0007669"/>
    <property type="project" value="TreeGrafter"/>
</dbReference>
<feature type="domain" description="JmjC" evidence="17">
    <location>
        <begin position="852"/>
        <end position="998"/>
    </location>
</feature>
<reference evidence="18 19" key="1">
    <citation type="submission" date="2019-09" db="EMBL/GenBank/DDBJ databases">
        <authorList>
            <person name="Brejova B."/>
        </authorList>
    </citation>
    <scope>NUCLEOTIDE SEQUENCE [LARGE SCALE GENOMIC DNA]</scope>
</reference>
<evidence type="ECO:0000256" key="8">
    <source>
        <dbReference type="ARBA" id="ARBA00022679"/>
    </source>
</evidence>
<dbReference type="Pfam" id="PF04072">
    <property type="entry name" value="LCM"/>
    <property type="match status" value="1"/>
</dbReference>
<proteinExistence type="inferred from homology"/>
<dbReference type="GO" id="GO:0030488">
    <property type="term" value="P:tRNA methylation"/>
    <property type="evidence" value="ECO:0007669"/>
    <property type="project" value="TreeGrafter"/>
</dbReference>
<evidence type="ECO:0000256" key="16">
    <source>
        <dbReference type="SAM" id="MobiDB-lite"/>
    </source>
</evidence>
<gene>
    <name evidence="18" type="ORF">SAPINGB_P005436</name>
</gene>
<dbReference type="SUPFAM" id="SSF53335">
    <property type="entry name" value="S-adenosyl-L-methionine-dependent methyltransferases"/>
    <property type="match status" value="1"/>
</dbReference>
<evidence type="ECO:0000256" key="12">
    <source>
        <dbReference type="ARBA" id="ARBA00029750"/>
    </source>
</evidence>
<evidence type="ECO:0000256" key="9">
    <source>
        <dbReference type="ARBA" id="ARBA00022691"/>
    </source>
</evidence>
<dbReference type="PANTHER" id="PTHR46529:SF1">
    <property type="entry name" value="TRNA WYBUTOSINE-SYNTHESIZING PROTEIN 4"/>
    <property type="match status" value="1"/>
</dbReference>
<dbReference type="Gene3D" id="3.40.50.150">
    <property type="entry name" value="Vaccinia Virus protein VP39"/>
    <property type="match status" value="1"/>
</dbReference>
<keyword evidence="8" id="KW-0808">Transferase</keyword>
<dbReference type="PANTHER" id="PTHR46529">
    <property type="entry name" value="TRNA WYBUTOSINE-SYNTHESIZING PROTEIN 4"/>
    <property type="match status" value="1"/>
</dbReference>
<dbReference type="EMBL" id="CABVLU010000004">
    <property type="protein sequence ID" value="VVT56949.1"/>
    <property type="molecule type" value="Genomic_DNA"/>
</dbReference>
<dbReference type="Gene3D" id="2.60.120.650">
    <property type="entry name" value="Cupin"/>
    <property type="match status" value="1"/>
</dbReference>
<evidence type="ECO:0000256" key="4">
    <source>
        <dbReference type="ARBA" id="ARBA00012155"/>
    </source>
</evidence>
<evidence type="ECO:0000256" key="2">
    <source>
        <dbReference type="ARBA" id="ARBA00004797"/>
    </source>
</evidence>
<sequence length="1044" mass="117956">MALEEPKFPKNLPDNQQKINKSKDEKKQRLVKSKVTARNEKIQGTNDSSIVSKRSVERLYWSKRTPGINGKIIQDQKSIVEFFRPFVSKPQRRSPTINRGYWTRMEAIMNHIEFTIKSSPCSKNVVVGLGAGFDPYPFQYLYNHAQENKNSEIVFLDVDFPDLIKRKVAMIKQAPEILNVIGEQLPVSEKLKDAVQLRTSSYIALGCDLTKLNDFTAALEGLFDSENTVFTFTAEVSITYMPQKDADSVIEWASKFKHSRFVLLEQILPSGPAHPFAKTMLKHFNQLNTPLNSVLKYQQVADQKHRFKSLGWATVQASDLATFYDTAITNEQKEFLDSTEAFDEWEEFILFCQHYVILFASTNKLDQSPFINEFSLVDTLITKPHYNIITKAAPVSFHKRFAGGSKFSSNSLISNGGLSTNRTNDSILISTDSSTSFVMEQETLQERMCHTLTYLESSKQIMLVGGRLAPNKPLKDCWLLSDSKWEKVQDLPSPRYRHHTISTKDDDVIVFGGRGLKTDSMDWVKFASGSWKPLNCTGDKLPNLYSSAVAWDKSNSNGYIFGGYMNNNTLNKNVFYFEISSSGVLITDISNNFDADSKLLLSRIGAKASFLNGLIYVVGGVSDSRTKNMNYMVVELNPKDNKVSPLRYTDNLLNSSSLETSPILVGFNMEVLNDSLVTYGGGAVCFSFGSFWDDITIFQPQESNLKSLHVIHKSAKLFSHIPLKKEHCKKSDIPLSATEVDLDLIGASFQDFLEKVYIKQTPSVFRHLDLGPCLEKWKDPSYLKSTVGEDYEIIAHISEASNMNFAAKNFEYKTMPFGDFVSNVFAQNNLKKYYLRSLSTDNPKTHPAIFRQDFPQLEKDFILPPSLANLNQIQFSSPLRIATPNTAIWLHYDVTANVLFQIVGRKTVRLYAPSEVSHLHISPGASTSVIEDIFAYNTEDLALNSQPLEVELHPGDAIFIPACWLHATRSEESSISLNYFWRDLDARHYAAGKDVYGNRDLAGYEQGRTSINKLVSSFDGTPPEVKKFYLLRLADELNSCIQNL</sequence>
<evidence type="ECO:0000256" key="15">
    <source>
        <dbReference type="ARBA" id="ARBA00049250"/>
    </source>
</evidence>
<dbReference type="Gene3D" id="6.10.140.1470">
    <property type="match status" value="1"/>
</dbReference>
<dbReference type="EC" id="2.3.1.231" evidence="4"/>
<dbReference type="GO" id="GO:0008175">
    <property type="term" value="F:tRNA methyltransferase activity"/>
    <property type="evidence" value="ECO:0007669"/>
    <property type="project" value="TreeGrafter"/>
</dbReference>
<comment type="catalytic activity">
    <reaction evidence="1">
        <text>7-[(3S)-3-amino-3-carboxypropyl]wyosine(37) in tRNA(Phe) + S-adenosyl-L-methionine = 7-[(3S)-(3-amino-3-methoxycarbonyl)propyl]wyosine(37) in tRNA(Phe) + S-adenosyl-L-homocysteine</text>
        <dbReference type="Rhea" id="RHEA:36903"/>
        <dbReference type="Rhea" id="RHEA-COMP:10379"/>
        <dbReference type="Rhea" id="RHEA-COMP:11844"/>
        <dbReference type="ChEBI" id="CHEBI:57856"/>
        <dbReference type="ChEBI" id="CHEBI:59789"/>
        <dbReference type="ChEBI" id="CHEBI:73543"/>
        <dbReference type="ChEBI" id="CHEBI:74275"/>
        <dbReference type="EC" id="2.1.1.290"/>
    </reaction>
</comment>
<evidence type="ECO:0000256" key="13">
    <source>
        <dbReference type="ARBA" id="ARBA00030231"/>
    </source>
</evidence>
<keyword evidence="10" id="KW-0819">tRNA processing</keyword>
<dbReference type="SMART" id="SM00558">
    <property type="entry name" value="JmjC"/>
    <property type="match status" value="1"/>
</dbReference>
<dbReference type="SUPFAM" id="SSF117281">
    <property type="entry name" value="Kelch motif"/>
    <property type="match status" value="1"/>
</dbReference>
<protein>
    <recommendedName>
        <fullName evidence="6">tRNA wybutosine-synthesizing protein 4</fullName>
        <ecNumber evidence="5">2.1.1.290</ecNumber>
        <ecNumber evidence="4">2.3.1.231</ecNumber>
    </recommendedName>
    <alternativeName>
        <fullName evidence="13">Leucine carboxyl methyltransferase 2</fullName>
    </alternativeName>
    <alternativeName>
        <fullName evidence="14">tRNA(Phe) (7-(3-amino-3-(methoxycarbonyl)propyl)wyosine(37)-N)-methoxycarbonyltransferase</fullName>
    </alternativeName>
    <alternativeName>
        <fullName evidence="12">tRNA(Phe) (7-(3-amino-3-carboxypropyl)wyosine(37)-O)-methyltransferase</fullName>
    </alternativeName>
</protein>
<dbReference type="UniPathway" id="UPA00375"/>
<dbReference type="EC" id="2.1.1.290" evidence="5"/>
<comment type="function">
    <text evidence="11">Probable S-adenosyl-L-methionine-dependent methyltransferase that acts as a component of the wybutosine biosynthesis pathway. Wybutosine is a hyper modified guanosine with a tricyclic base found at the 3'-position adjacent to the anticodon of eukaryotic phenylalanine tRNA. May methylate the carboxyl group of leucine residues to form alpha-leucine ester residues.</text>
</comment>
<dbReference type="InterPro" id="IPR003347">
    <property type="entry name" value="JmjC_dom"/>
</dbReference>
<dbReference type="InterPro" id="IPR015915">
    <property type="entry name" value="Kelch-typ_b-propeller"/>
</dbReference>
<dbReference type="Pfam" id="PF13621">
    <property type="entry name" value="Cupin_8"/>
    <property type="match status" value="1"/>
</dbReference>
<dbReference type="RefSeq" id="XP_031856041.1">
    <property type="nucleotide sequence ID" value="XM_032000150.1"/>
</dbReference>
<dbReference type="Pfam" id="PF13418">
    <property type="entry name" value="Beta-prop_TYW4"/>
    <property type="match status" value="1"/>
</dbReference>
<evidence type="ECO:0000256" key="11">
    <source>
        <dbReference type="ARBA" id="ARBA00025588"/>
    </source>
</evidence>
<dbReference type="SUPFAM" id="SSF51197">
    <property type="entry name" value="Clavaminate synthase-like"/>
    <property type="match status" value="1"/>
</dbReference>
<dbReference type="InterPro" id="IPR029063">
    <property type="entry name" value="SAM-dependent_MTases_sf"/>
</dbReference>
<keyword evidence="9" id="KW-0949">S-adenosyl-L-methionine</keyword>
<comment type="similarity">
    <text evidence="3">Belongs to the methyltransferase superfamily. LCMT family.</text>
</comment>
<evidence type="ECO:0000256" key="6">
    <source>
        <dbReference type="ARBA" id="ARBA00018045"/>
    </source>
</evidence>
<dbReference type="PROSITE" id="PS51184">
    <property type="entry name" value="JMJC"/>
    <property type="match status" value="1"/>
</dbReference>
<evidence type="ECO:0000256" key="1">
    <source>
        <dbReference type="ARBA" id="ARBA00001806"/>
    </source>
</evidence>
<evidence type="ECO:0000313" key="18">
    <source>
        <dbReference type="EMBL" id="VVT56949.1"/>
    </source>
</evidence>
<organism evidence="18 19">
    <name type="scientific">Magnusiomyces paraingens</name>
    <dbReference type="NCBI Taxonomy" id="2606893"/>
    <lineage>
        <taxon>Eukaryota</taxon>
        <taxon>Fungi</taxon>
        <taxon>Dikarya</taxon>
        <taxon>Ascomycota</taxon>
        <taxon>Saccharomycotina</taxon>
        <taxon>Dipodascomycetes</taxon>
        <taxon>Dipodascales</taxon>
        <taxon>Dipodascaceae</taxon>
        <taxon>Magnusiomyces</taxon>
    </lineage>
</organism>
<evidence type="ECO:0000256" key="10">
    <source>
        <dbReference type="ARBA" id="ARBA00022694"/>
    </source>
</evidence>
<name>A0A5E8BZ89_9ASCO</name>
<dbReference type="InterPro" id="IPR007213">
    <property type="entry name" value="Ppm1/Ppm2/Tcmp"/>
</dbReference>
<dbReference type="InterPro" id="IPR041667">
    <property type="entry name" value="Cupin_8"/>
</dbReference>
<comment type="catalytic activity">
    <reaction evidence="15">
        <text>7-[(3S)-(3-amino-3-methoxycarbonyl)propyl]wyosine(37) in tRNA(Phe) + S-adenosyl-L-methionine + CO2 = wybutosine(37) in tRNA(Phe) + S-adenosyl-L-homocysteine + 2 H(+)</text>
        <dbReference type="Rhea" id="RHEA:37119"/>
        <dbReference type="Rhea" id="RHEA-COMP:11844"/>
        <dbReference type="Rhea" id="RHEA-COMP:11847"/>
        <dbReference type="ChEBI" id="CHEBI:15378"/>
        <dbReference type="ChEBI" id="CHEBI:16526"/>
        <dbReference type="ChEBI" id="CHEBI:57856"/>
        <dbReference type="ChEBI" id="CHEBI:59789"/>
        <dbReference type="ChEBI" id="CHEBI:73544"/>
        <dbReference type="ChEBI" id="CHEBI:74275"/>
        <dbReference type="EC" id="2.3.1.231"/>
    </reaction>
</comment>
<dbReference type="AlphaFoldDB" id="A0A5E8BZ89"/>
<dbReference type="GeneID" id="43584250"/>
<evidence type="ECO:0000256" key="14">
    <source>
        <dbReference type="ARBA" id="ARBA00030847"/>
    </source>
</evidence>
<dbReference type="OrthoDB" id="47172at2759"/>
<keyword evidence="19" id="KW-1185">Reference proteome</keyword>
<evidence type="ECO:0000259" key="17">
    <source>
        <dbReference type="PROSITE" id="PS51184"/>
    </source>
</evidence>
<comment type="pathway">
    <text evidence="2">tRNA modification; wybutosine-tRNA(Phe) biosynthesis.</text>
</comment>
<evidence type="ECO:0000256" key="7">
    <source>
        <dbReference type="ARBA" id="ARBA00022603"/>
    </source>
</evidence>
<keyword evidence="7" id="KW-0489">Methyltransferase</keyword>
<dbReference type="Gene3D" id="2.120.10.80">
    <property type="entry name" value="Kelch-type beta propeller"/>
    <property type="match status" value="1"/>
</dbReference>